<evidence type="ECO:0000256" key="4">
    <source>
        <dbReference type="ARBA" id="ARBA00023212"/>
    </source>
</evidence>
<evidence type="ECO:0000256" key="5">
    <source>
        <dbReference type="ARBA" id="ARBA00023273"/>
    </source>
</evidence>
<name>A0A3M7T8V9_BRAPC</name>
<gene>
    <name evidence="6" type="ORF">BpHYR1_026880</name>
</gene>
<proteinExistence type="predicted"/>
<evidence type="ECO:0000256" key="2">
    <source>
        <dbReference type="ARBA" id="ARBA00022490"/>
    </source>
</evidence>
<dbReference type="Proteomes" id="UP000276133">
    <property type="component" value="Unassembled WGS sequence"/>
</dbReference>
<dbReference type="Pfam" id="PF07162">
    <property type="entry name" value="B9-C2"/>
    <property type="match status" value="1"/>
</dbReference>
<keyword evidence="4" id="KW-0206">Cytoskeleton</keyword>
<dbReference type="PANTHER" id="PTHR12968:SF4">
    <property type="entry name" value="TECTONIC-LIKE COMPLEX MEMBER MKS1"/>
    <property type="match status" value="1"/>
</dbReference>
<dbReference type="OrthoDB" id="10263520at2759"/>
<evidence type="ECO:0000313" key="7">
    <source>
        <dbReference type="Proteomes" id="UP000276133"/>
    </source>
</evidence>
<keyword evidence="2" id="KW-0963">Cytoplasm</keyword>
<dbReference type="GO" id="GO:0060271">
    <property type="term" value="P:cilium assembly"/>
    <property type="evidence" value="ECO:0007669"/>
    <property type="project" value="TreeGrafter"/>
</dbReference>
<keyword evidence="5" id="KW-0966">Cell projection</keyword>
<dbReference type="InterPro" id="IPR010796">
    <property type="entry name" value="C2_B9-type_dom"/>
</dbReference>
<comment type="subcellular location">
    <subcellularLocation>
        <location evidence="1">Cytoplasm</location>
        <location evidence="1">Cytoskeleton</location>
        <location evidence="1">Cilium basal body</location>
    </subcellularLocation>
</comment>
<dbReference type="GO" id="GO:0036038">
    <property type="term" value="C:MKS complex"/>
    <property type="evidence" value="ECO:0007669"/>
    <property type="project" value="TreeGrafter"/>
</dbReference>
<organism evidence="6 7">
    <name type="scientific">Brachionus plicatilis</name>
    <name type="common">Marine rotifer</name>
    <name type="synonym">Brachionus muelleri</name>
    <dbReference type="NCBI Taxonomy" id="10195"/>
    <lineage>
        <taxon>Eukaryota</taxon>
        <taxon>Metazoa</taxon>
        <taxon>Spiralia</taxon>
        <taxon>Gnathifera</taxon>
        <taxon>Rotifera</taxon>
        <taxon>Eurotatoria</taxon>
        <taxon>Monogononta</taxon>
        <taxon>Pseudotrocha</taxon>
        <taxon>Ploima</taxon>
        <taxon>Brachionidae</taxon>
        <taxon>Brachionus</taxon>
    </lineage>
</organism>
<evidence type="ECO:0000313" key="6">
    <source>
        <dbReference type="EMBL" id="RNA44327.1"/>
    </source>
</evidence>
<protein>
    <submittedName>
        <fullName evidence="6">Meckel syndrome type 1</fullName>
    </submittedName>
</protein>
<keyword evidence="7" id="KW-1185">Reference proteome</keyword>
<evidence type="ECO:0000256" key="1">
    <source>
        <dbReference type="ARBA" id="ARBA00004120"/>
    </source>
</evidence>
<dbReference type="PANTHER" id="PTHR12968">
    <property type="entry name" value="B9 DOMAIN-CONTAINING"/>
    <property type="match status" value="1"/>
</dbReference>
<accession>A0A3M7T8V9</accession>
<dbReference type="AlphaFoldDB" id="A0A3M7T8V9"/>
<evidence type="ECO:0000256" key="3">
    <source>
        <dbReference type="ARBA" id="ARBA00022794"/>
    </source>
</evidence>
<reference evidence="6 7" key="1">
    <citation type="journal article" date="2018" name="Sci. Rep.">
        <title>Genomic signatures of local adaptation to the degree of environmental predictability in rotifers.</title>
        <authorList>
            <person name="Franch-Gras L."/>
            <person name="Hahn C."/>
            <person name="Garcia-Roger E.M."/>
            <person name="Carmona M.J."/>
            <person name="Serra M."/>
            <person name="Gomez A."/>
        </authorList>
    </citation>
    <scope>NUCLEOTIDE SEQUENCE [LARGE SCALE GENOMIC DNA]</scope>
    <source>
        <strain evidence="6">HYR1</strain>
    </source>
</reference>
<dbReference type="STRING" id="10195.A0A3M7T8V9"/>
<comment type="caution">
    <text evidence="6">The sequence shown here is derived from an EMBL/GenBank/DDBJ whole genome shotgun (WGS) entry which is preliminary data.</text>
</comment>
<sequence length="387" mass="45574">MNNIYSSCIYRSKDPIRNFKIKVTLQRATGKIPNQIETEKLKELEKIRREFVDLNSKKEEAIISWQAKIFSKREYIKYINQNFVPQTILEEHYQDECLKLKERNYQPGRIFTYIDSDPYEFYDEIDAEVNNAPKSAIPSFLEKNTNFLKKRTLVGKTKPSEMQVPKKDIVNYSPTKDDSKKFQSKIVPFHTMYIMADLSTAENTFTMNDEVVLCCIKIDSNGAIIMKPDFSSISYFIQTGGFARETYEYTLEHVSSCITNDDLLKENRLHKELYLRHSDYIKNLVGKDFKMPLIGVMKVHIFGEILSAKNFDYDDLHVYYQLDLPKNWHIDRSVPLSGFTPTSRTKIEGNDEIAYFSHPFEFDLYYKNDEYSHLNRGKLHLKNLIFF</sequence>
<dbReference type="PROSITE" id="PS51381">
    <property type="entry name" value="C2_B9"/>
    <property type="match status" value="1"/>
</dbReference>
<keyword evidence="3" id="KW-0970">Cilium biogenesis/degradation</keyword>
<dbReference type="EMBL" id="REGN01000120">
    <property type="protein sequence ID" value="RNA44327.1"/>
    <property type="molecule type" value="Genomic_DNA"/>
</dbReference>